<dbReference type="GeneID" id="43595400"/>
<feature type="compositionally biased region" description="Acidic residues" evidence="2">
    <location>
        <begin position="364"/>
        <end position="374"/>
    </location>
</feature>
<accession>A0A370TRR9</accession>
<proteinExistence type="predicted"/>
<keyword evidence="4" id="KW-1185">Reference proteome</keyword>
<dbReference type="Gene3D" id="1.20.5.370">
    <property type="match status" value="1"/>
</dbReference>
<dbReference type="EMBL" id="NPIC01000002">
    <property type="protein sequence ID" value="RDL38211.1"/>
    <property type="molecule type" value="Genomic_DNA"/>
</dbReference>
<evidence type="ECO:0000256" key="1">
    <source>
        <dbReference type="SAM" id="Coils"/>
    </source>
</evidence>
<dbReference type="PANTHER" id="PTHR42067">
    <property type="entry name" value="YALI0C15378P"/>
    <property type="match status" value="1"/>
</dbReference>
<dbReference type="OrthoDB" id="8064436at2759"/>
<evidence type="ECO:0000256" key="2">
    <source>
        <dbReference type="SAM" id="MobiDB-lite"/>
    </source>
</evidence>
<feature type="compositionally biased region" description="Basic and acidic residues" evidence="2">
    <location>
        <begin position="249"/>
        <end position="259"/>
    </location>
</feature>
<feature type="region of interest" description="Disordered" evidence="2">
    <location>
        <begin position="227"/>
        <end position="374"/>
    </location>
</feature>
<evidence type="ECO:0008006" key="5">
    <source>
        <dbReference type="Google" id="ProtNLM"/>
    </source>
</evidence>
<comment type="caution">
    <text evidence="3">The sequence shown here is derived from an EMBL/GenBank/DDBJ whole genome shotgun (WGS) entry which is preliminary data.</text>
</comment>
<feature type="coiled-coil region" evidence="1">
    <location>
        <begin position="153"/>
        <end position="197"/>
    </location>
</feature>
<sequence length="374" mass="41034">MDPDCEALLRLPRLDHAADEASFVLVHVSSAGRRQLDLKLIGTEQETVFSVALKHTQISSLVVKNSPCNQEEWEAILLFVLRGSLPETTNEGPDVCKGVEAVAKVEKNATSLTITIQKRIQGITQRLGTLSLPATEDEEVFLYEWCGSAIVAKDSASEELQIARSNLREKDAQVKKLEESFNELVNLKNSHEKALLEKFSLLLNEKKLKIRDQQRLLSSSNIDLAKHETGPRIKNTSARAGPSRAGKRKMGEDTQALKDDESDDEQMDIDNEAAQSPANDSEQEEAHTPDPESTASEAESESDGPLVLQRPRRTADTSKGIAKGSTAHTKEAGSSHASQDVSPPPPKRDLPFQQKKATKPEPVDGSETESDDEL</sequence>
<name>A0A370TRR9_9HELO</name>
<evidence type="ECO:0000313" key="4">
    <source>
        <dbReference type="Proteomes" id="UP000254866"/>
    </source>
</evidence>
<dbReference type="RefSeq" id="XP_031870867.1">
    <property type="nucleotide sequence ID" value="XM_032011174.1"/>
</dbReference>
<feature type="compositionally biased region" description="Acidic residues" evidence="2">
    <location>
        <begin position="260"/>
        <end position="271"/>
    </location>
</feature>
<protein>
    <recommendedName>
        <fullName evidence="5">DNA repair protein XRCC4</fullName>
    </recommendedName>
</protein>
<evidence type="ECO:0000313" key="3">
    <source>
        <dbReference type="EMBL" id="RDL38211.1"/>
    </source>
</evidence>
<dbReference type="Proteomes" id="UP000254866">
    <property type="component" value="Unassembled WGS sequence"/>
</dbReference>
<dbReference type="AlphaFoldDB" id="A0A370TRR9"/>
<reference evidence="3 4" key="1">
    <citation type="journal article" date="2018" name="IMA Fungus">
        <title>IMA Genome-F 9: Draft genome sequence of Annulohypoxylon stygium, Aspergillus mulundensis, Berkeleyomyces basicola (syn. Thielaviopsis basicola), Ceratocystis smalleyi, two Cercospora beticola strains, Coleophoma cylindrospora, Fusarium fracticaudum, Phialophora cf. hyalina, and Morchella septimelata.</title>
        <authorList>
            <person name="Wingfield B.D."/>
            <person name="Bills G.F."/>
            <person name="Dong Y."/>
            <person name="Huang W."/>
            <person name="Nel W.J."/>
            <person name="Swalarsk-Parry B.S."/>
            <person name="Vaghefi N."/>
            <person name="Wilken P.M."/>
            <person name="An Z."/>
            <person name="de Beer Z.W."/>
            <person name="De Vos L."/>
            <person name="Chen L."/>
            <person name="Duong T.A."/>
            <person name="Gao Y."/>
            <person name="Hammerbacher A."/>
            <person name="Kikkert J.R."/>
            <person name="Li Y."/>
            <person name="Li H."/>
            <person name="Li K."/>
            <person name="Li Q."/>
            <person name="Liu X."/>
            <person name="Ma X."/>
            <person name="Naidoo K."/>
            <person name="Pethybridge S.J."/>
            <person name="Sun J."/>
            <person name="Steenkamp E.T."/>
            <person name="van der Nest M.A."/>
            <person name="van Wyk S."/>
            <person name="Wingfield M.J."/>
            <person name="Xiong C."/>
            <person name="Yue Q."/>
            <person name="Zhang X."/>
        </authorList>
    </citation>
    <scope>NUCLEOTIDE SEQUENCE [LARGE SCALE GENOMIC DNA]</scope>
    <source>
        <strain evidence="3 4">BP 5553</strain>
    </source>
</reference>
<organism evidence="3 4">
    <name type="scientific">Venustampulla echinocandica</name>
    <dbReference type="NCBI Taxonomy" id="2656787"/>
    <lineage>
        <taxon>Eukaryota</taxon>
        <taxon>Fungi</taxon>
        <taxon>Dikarya</taxon>
        <taxon>Ascomycota</taxon>
        <taxon>Pezizomycotina</taxon>
        <taxon>Leotiomycetes</taxon>
        <taxon>Helotiales</taxon>
        <taxon>Pleuroascaceae</taxon>
        <taxon>Venustampulla</taxon>
    </lineage>
</organism>
<dbReference type="STRING" id="2656787.A0A370TRR9"/>
<dbReference type="InterPro" id="IPR014751">
    <property type="entry name" value="XRCC4-like_C"/>
</dbReference>
<dbReference type="PANTHER" id="PTHR42067:SF1">
    <property type="entry name" value="MITOTIC APPARATUS PROTEIN P62"/>
    <property type="match status" value="1"/>
</dbReference>
<dbReference type="SUPFAM" id="SSF58022">
    <property type="entry name" value="XRCC4, C-terminal oligomerization domain"/>
    <property type="match status" value="1"/>
</dbReference>
<gene>
    <name evidence="3" type="ORF">BP5553_02551</name>
</gene>
<keyword evidence="1" id="KW-0175">Coiled coil</keyword>